<dbReference type="KEGG" id="aji:C0Z10_07040"/>
<dbReference type="EMBL" id="CP025570">
    <property type="protein sequence ID" value="AZZ39543.1"/>
    <property type="molecule type" value="Genomic_DNA"/>
</dbReference>
<feature type="compositionally biased region" description="Acidic residues" evidence="1">
    <location>
        <begin position="24"/>
        <end position="36"/>
    </location>
</feature>
<feature type="compositionally biased region" description="Acidic residues" evidence="1">
    <location>
        <begin position="43"/>
        <end position="76"/>
    </location>
</feature>
<evidence type="ECO:0000256" key="1">
    <source>
        <dbReference type="SAM" id="MobiDB-lite"/>
    </source>
</evidence>
<evidence type="ECO:0000313" key="3">
    <source>
        <dbReference type="Proteomes" id="UP000285875"/>
    </source>
</evidence>
<dbReference type="AlphaFoldDB" id="A0A3Q9UIF2"/>
<dbReference type="Proteomes" id="UP000285875">
    <property type="component" value="Chromosome"/>
</dbReference>
<proteinExistence type="predicted"/>
<gene>
    <name evidence="2" type="ORF">C0Z10_07040</name>
</gene>
<reference evidence="3" key="1">
    <citation type="submission" date="2017-12" db="EMBL/GenBank/DDBJ databases">
        <title>Whole genome sequencing of Acidipropionibacterium jensenii strains JS279 and JS280.</title>
        <authorList>
            <person name="Deptula P."/>
            <person name="Laine P."/>
            <person name="Smolander O.-P."/>
            <person name="Paulin L."/>
            <person name="Auvinen P."/>
            <person name="Varmanen P."/>
        </authorList>
    </citation>
    <scope>NUCLEOTIDE SEQUENCE [LARGE SCALE GENOMIC DNA]</scope>
    <source>
        <strain evidence="3">JS280</strain>
    </source>
</reference>
<feature type="region of interest" description="Disordered" evidence="1">
    <location>
        <begin position="1"/>
        <end position="77"/>
    </location>
</feature>
<name>A0A3Q9UIF2_9ACTN</name>
<dbReference type="InterPro" id="IPR022183">
    <property type="entry name" value="DUF3710"/>
</dbReference>
<dbReference type="Pfam" id="PF12502">
    <property type="entry name" value="DUF3710"/>
    <property type="match status" value="1"/>
</dbReference>
<organism evidence="2 3">
    <name type="scientific">Acidipropionibacterium jensenii</name>
    <dbReference type="NCBI Taxonomy" id="1749"/>
    <lineage>
        <taxon>Bacteria</taxon>
        <taxon>Bacillati</taxon>
        <taxon>Actinomycetota</taxon>
        <taxon>Actinomycetes</taxon>
        <taxon>Propionibacteriales</taxon>
        <taxon>Propionibacteriaceae</taxon>
        <taxon>Acidipropionibacterium</taxon>
    </lineage>
</organism>
<accession>A0A3Q9UIF2</accession>
<evidence type="ECO:0000313" key="2">
    <source>
        <dbReference type="EMBL" id="AZZ39543.1"/>
    </source>
</evidence>
<sequence length="272" mass="29740">MIFGRRKNKDKDVEVATEQVDAAETPEDTASTEDAPDSVAAETQEDSDAEDVAKTEDDETADGDTEEDGTDQDGDDGIYRINLEREDGPFDIDQVDLDADDIKRIDFGSLIVTPFEDMQMQIQIDQDSGEVQSLLVVRGNNALEVALFAAPSTGEMISQVHREMIQGTEAQNGQAVVNQGPLGAELHRVVPMTGPDGDQGFHVSRSWLAQGPRWLLRGVLMGDCAVGEELDATGQLLLEFFCNLVVRRDELPRVPGDVIPLKVPDELRAEES</sequence>
<protein>
    <submittedName>
        <fullName evidence="2">DUF3710 domain-containing protein</fullName>
    </submittedName>
</protein>